<dbReference type="InterPro" id="IPR001460">
    <property type="entry name" value="PCN-bd_Tpept"/>
</dbReference>
<dbReference type="PANTHER" id="PTHR32282">
    <property type="entry name" value="BINDING PROTEIN TRANSPEPTIDASE, PUTATIVE-RELATED"/>
    <property type="match status" value="1"/>
</dbReference>
<comment type="catalytic activity">
    <reaction evidence="11">
        <text>[GlcNAc-(1-&gt;4)-Mur2Ac(oyl-L-Ala-gamma-D-Glu-L-Lys-D-Ala-D-Ala)](n)-di-trans,octa-cis-undecaprenyl diphosphate + beta-D-GlcNAc-(1-&gt;4)-Mur2Ac(oyl-L-Ala-gamma-D-Glu-L-Lys-D-Ala-D-Ala)-di-trans,octa-cis-undecaprenyl diphosphate = [GlcNAc-(1-&gt;4)-Mur2Ac(oyl-L-Ala-gamma-D-Glu-L-Lys-D-Ala-D-Ala)](n+1)-di-trans,octa-cis-undecaprenyl diphosphate + di-trans,octa-cis-undecaprenyl diphosphate + H(+)</text>
        <dbReference type="Rhea" id="RHEA:23708"/>
        <dbReference type="Rhea" id="RHEA-COMP:9602"/>
        <dbReference type="Rhea" id="RHEA-COMP:9603"/>
        <dbReference type="ChEBI" id="CHEBI:15378"/>
        <dbReference type="ChEBI" id="CHEBI:58405"/>
        <dbReference type="ChEBI" id="CHEBI:60033"/>
        <dbReference type="ChEBI" id="CHEBI:78435"/>
        <dbReference type="EC" id="2.4.99.28"/>
    </reaction>
</comment>
<dbReference type="PANTHER" id="PTHR32282:SF15">
    <property type="entry name" value="PENICILLIN-BINDING PROTEIN 1C"/>
    <property type="match status" value="1"/>
</dbReference>
<dbReference type="InterPro" id="IPR036950">
    <property type="entry name" value="PBP_transglycosylase"/>
</dbReference>
<dbReference type="Gene3D" id="1.10.3810.10">
    <property type="entry name" value="Biosynthetic peptidoglycan transglycosylase-like"/>
    <property type="match status" value="1"/>
</dbReference>
<dbReference type="InterPro" id="IPR023346">
    <property type="entry name" value="Lysozyme-like_dom_sf"/>
</dbReference>
<evidence type="ECO:0000256" key="8">
    <source>
        <dbReference type="ARBA" id="ARBA00022801"/>
    </source>
</evidence>
<evidence type="ECO:0000256" key="1">
    <source>
        <dbReference type="ARBA" id="ARBA00004752"/>
    </source>
</evidence>
<comment type="caution">
    <text evidence="15">The sequence shown here is derived from an EMBL/GenBank/DDBJ whole genome shotgun (WGS) entry which is preliminary data.</text>
</comment>
<dbReference type="Pfam" id="PF00912">
    <property type="entry name" value="Transgly"/>
    <property type="match status" value="1"/>
</dbReference>
<evidence type="ECO:0000256" key="5">
    <source>
        <dbReference type="ARBA" id="ARBA00022670"/>
    </source>
</evidence>
<dbReference type="Pfam" id="PF06832">
    <property type="entry name" value="BiPBP_C"/>
    <property type="match status" value="1"/>
</dbReference>
<feature type="domain" description="Glycosyl transferase family 51" evidence="13">
    <location>
        <begin position="58"/>
        <end position="224"/>
    </location>
</feature>
<feature type="domain" description="Penicillin-binding C-terminal" evidence="14">
    <location>
        <begin position="685"/>
        <end position="773"/>
    </location>
</feature>
<reference evidence="16" key="1">
    <citation type="submission" date="2023-07" db="EMBL/GenBank/DDBJ databases">
        <title>The carbon used by Thiothrix.</title>
        <authorList>
            <person name="Chen L."/>
        </authorList>
    </citation>
    <scope>NUCLEOTIDE SEQUENCE [LARGE SCALE GENOMIC DNA]</scope>
</reference>
<evidence type="ECO:0000256" key="9">
    <source>
        <dbReference type="ARBA" id="ARBA00023268"/>
    </source>
</evidence>
<keyword evidence="7" id="KW-0808">Transferase</keyword>
<evidence type="ECO:0000259" key="14">
    <source>
        <dbReference type="Pfam" id="PF06832"/>
    </source>
</evidence>
<evidence type="ECO:0000259" key="13">
    <source>
        <dbReference type="Pfam" id="PF00912"/>
    </source>
</evidence>
<evidence type="ECO:0000256" key="11">
    <source>
        <dbReference type="ARBA" id="ARBA00049902"/>
    </source>
</evidence>
<dbReference type="InterPro" id="IPR012338">
    <property type="entry name" value="Beta-lactam/transpept-like"/>
</dbReference>
<dbReference type="Pfam" id="PF00905">
    <property type="entry name" value="Transpeptidase"/>
    <property type="match status" value="1"/>
</dbReference>
<evidence type="ECO:0000256" key="4">
    <source>
        <dbReference type="ARBA" id="ARBA00022645"/>
    </source>
</evidence>
<dbReference type="Proteomes" id="UP001308005">
    <property type="component" value="Unassembled WGS sequence"/>
</dbReference>
<reference evidence="15 16" key="2">
    <citation type="submission" date="2024-01" db="EMBL/GenBank/DDBJ databases">
        <authorList>
            <person name="Xie X."/>
        </authorList>
    </citation>
    <scope>NUCLEOTIDE SEQUENCE [LARGE SCALE GENOMIC DNA]</scope>
    <source>
        <strain evidence="15">SCUT-1</strain>
    </source>
</reference>
<name>A0ABU6D153_9GAMM</name>
<evidence type="ECO:0000256" key="6">
    <source>
        <dbReference type="ARBA" id="ARBA00022676"/>
    </source>
</evidence>
<keyword evidence="9" id="KW-0511">Multifunctional enzyme</keyword>
<dbReference type="SUPFAM" id="SSF53955">
    <property type="entry name" value="Lysozyme-like"/>
    <property type="match status" value="1"/>
</dbReference>
<keyword evidence="5" id="KW-0645">Protease</keyword>
<dbReference type="EMBL" id="JAYMYJ010000142">
    <property type="protein sequence ID" value="MEB4592796.1"/>
    <property type="molecule type" value="Genomic_DNA"/>
</dbReference>
<organism evidence="15 16">
    <name type="scientific">Candidatus Thiothrix phosphatis</name>
    <dbReference type="NCBI Taxonomy" id="3112415"/>
    <lineage>
        <taxon>Bacteria</taxon>
        <taxon>Pseudomonadati</taxon>
        <taxon>Pseudomonadota</taxon>
        <taxon>Gammaproteobacteria</taxon>
        <taxon>Thiotrichales</taxon>
        <taxon>Thiotrichaceae</taxon>
        <taxon>Thiothrix</taxon>
    </lineage>
</organism>
<evidence type="ECO:0000313" key="16">
    <source>
        <dbReference type="Proteomes" id="UP001308005"/>
    </source>
</evidence>
<dbReference type="InterPro" id="IPR050396">
    <property type="entry name" value="Glycosyltr_51/Transpeptidase"/>
</dbReference>
<keyword evidence="6" id="KW-0328">Glycosyltransferase</keyword>
<comment type="similarity">
    <text evidence="3">In the N-terminal section; belongs to the glycosyltransferase 51 family.</text>
</comment>
<evidence type="ECO:0000313" key="15">
    <source>
        <dbReference type="EMBL" id="MEB4592796.1"/>
    </source>
</evidence>
<accession>A0ABU6D153</accession>
<comment type="pathway">
    <text evidence="1">Cell wall biogenesis; peptidoglycan biosynthesis.</text>
</comment>
<dbReference type="InterPro" id="IPR011815">
    <property type="entry name" value="PBP_1c"/>
</dbReference>
<evidence type="ECO:0000256" key="2">
    <source>
        <dbReference type="ARBA" id="ARBA00007090"/>
    </source>
</evidence>
<proteinExistence type="inferred from homology"/>
<evidence type="ECO:0000256" key="10">
    <source>
        <dbReference type="ARBA" id="ARBA00044770"/>
    </source>
</evidence>
<gene>
    <name evidence="15" type="primary">pbpC</name>
    <name evidence="15" type="ORF">VSS37_17575</name>
</gene>
<keyword evidence="4" id="KW-0121">Carboxypeptidase</keyword>
<dbReference type="Gene3D" id="3.40.710.10">
    <property type="entry name" value="DD-peptidase/beta-lactamase superfamily"/>
    <property type="match status" value="1"/>
</dbReference>
<evidence type="ECO:0000259" key="12">
    <source>
        <dbReference type="Pfam" id="PF00905"/>
    </source>
</evidence>
<feature type="domain" description="Penicillin-binding protein transpeptidase" evidence="12">
    <location>
        <begin position="303"/>
        <end position="517"/>
    </location>
</feature>
<dbReference type="NCBIfam" id="TIGR02073">
    <property type="entry name" value="PBP_1c"/>
    <property type="match status" value="1"/>
</dbReference>
<dbReference type="InterPro" id="IPR009647">
    <property type="entry name" value="PBP_C"/>
</dbReference>
<keyword evidence="16" id="KW-1185">Reference proteome</keyword>
<dbReference type="InterPro" id="IPR001264">
    <property type="entry name" value="Glyco_trans_51"/>
</dbReference>
<evidence type="ECO:0000256" key="3">
    <source>
        <dbReference type="ARBA" id="ARBA00007739"/>
    </source>
</evidence>
<keyword evidence="8" id="KW-0378">Hydrolase</keyword>
<dbReference type="RefSeq" id="WP_324697287.1">
    <property type="nucleotide sequence ID" value="NZ_JAYMYJ010000142.1"/>
</dbReference>
<protein>
    <recommendedName>
        <fullName evidence="10">peptidoglycan glycosyltransferase</fullName>
        <ecNumber evidence="10">2.4.99.28</ecNumber>
    </recommendedName>
</protein>
<sequence length="777" mass="85973">MWRHVGRHVLRLLAIGVACLLLFLLADRLWPLPDPDRMRSVLVLAEDRTPLRAFADDQGVWRYPVTLDEVSPRYVEALLEYEDRWFYWHPGVNPLALARAGWQWLTGGRIVSGGSTLTMQVARILEPHERNFSGKLWQAFRALQLEWRYSKNEILTFYLNLAPFGGPIEGVQTASFAWLHKPAAELSYAEAALLAVLPQAPSRLRPDRYPEVAQQYRDKVLRRMASQGVWAPEIVEDAMREPVVRSRFRQPMMAPLFARRMKEQAVTGNQARLQTALDANIQWAVENVLRARTGSLPAKASAGVLVVENQTGYVRGYAGSANFFDADRFGHVDMVQALRSPGSTLKPFLYGMALDDGLLDSASLLSDAPVKLDGYAPQNFFRHFSGAVSMAQALQESLNIPAVEVLQWIKPAVFVDRLRNGGVTITFPEQTEPNLSVILGGAGTSLEDLVRGFTAFARAGVSIKPRFLPQEPMVERRMLSAGAAWVIQDILREVPPPEGSVNHASIAWKTGTSYGFRDAWAVGVSDAYTVGVWTGRPDGTPLPGSFGAYAAGPILFDIFRALPEQAGSNVRRRPANVIRADICWPLGGRADATAPENCHMRQQAWLLDERVPPTLPNLQQRSWSAGLQTYWVNPATGLRVTSACSAPDRVSRQVALWPLELWPWLPSSVLAKMQLPAFDPACPPAQRYAGGAELAIRNLDASTRLYLPKESGKGVTVDLQAQGGEGQYFWLVNGEPAGVDRERSGLRYTFTRAGDYDLTVFDAAGAVDKLPIRVVSQ</sequence>
<dbReference type="EC" id="2.4.99.28" evidence="10"/>
<dbReference type="SUPFAM" id="SSF56601">
    <property type="entry name" value="beta-lactamase/transpeptidase-like"/>
    <property type="match status" value="1"/>
</dbReference>
<comment type="similarity">
    <text evidence="2">In the C-terminal section; belongs to the transpeptidase family.</text>
</comment>
<evidence type="ECO:0000256" key="7">
    <source>
        <dbReference type="ARBA" id="ARBA00022679"/>
    </source>
</evidence>